<accession>A0A517S9B0</accession>
<dbReference type="GO" id="GO:0004316">
    <property type="term" value="F:3-oxoacyl-[acyl-carrier-protein] reductase (NADPH) activity"/>
    <property type="evidence" value="ECO:0007669"/>
    <property type="project" value="UniProtKB-EC"/>
</dbReference>
<dbReference type="PANTHER" id="PTHR42760">
    <property type="entry name" value="SHORT-CHAIN DEHYDROGENASES/REDUCTASES FAMILY MEMBER"/>
    <property type="match status" value="1"/>
</dbReference>
<dbReference type="NCBIfam" id="NF009386">
    <property type="entry name" value="PRK12745.1"/>
    <property type="match status" value="1"/>
</dbReference>
<dbReference type="Pfam" id="PF13561">
    <property type="entry name" value="adh_short_C2"/>
    <property type="match status" value="1"/>
</dbReference>
<dbReference type="OrthoDB" id="9803333at2"/>
<dbReference type="RefSeq" id="WP_145027298.1">
    <property type="nucleotide sequence ID" value="NZ_CP036271.1"/>
</dbReference>
<proteinExistence type="inferred from homology"/>
<keyword evidence="4" id="KW-1185">Reference proteome</keyword>
<dbReference type="GO" id="GO:0048038">
    <property type="term" value="F:quinone binding"/>
    <property type="evidence" value="ECO:0007669"/>
    <property type="project" value="TreeGrafter"/>
</dbReference>
<dbReference type="AlphaFoldDB" id="A0A517S9B0"/>
<dbReference type="GO" id="GO:0006633">
    <property type="term" value="P:fatty acid biosynthetic process"/>
    <property type="evidence" value="ECO:0007669"/>
    <property type="project" value="TreeGrafter"/>
</dbReference>
<reference evidence="3 4" key="1">
    <citation type="submission" date="2019-02" db="EMBL/GenBank/DDBJ databases">
        <title>Deep-cultivation of Planctomycetes and their phenomic and genomic characterization uncovers novel biology.</title>
        <authorList>
            <person name="Wiegand S."/>
            <person name="Jogler M."/>
            <person name="Boedeker C."/>
            <person name="Pinto D."/>
            <person name="Vollmers J."/>
            <person name="Rivas-Marin E."/>
            <person name="Kohn T."/>
            <person name="Peeters S.H."/>
            <person name="Heuer A."/>
            <person name="Rast P."/>
            <person name="Oberbeckmann S."/>
            <person name="Bunk B."/>
            <person name="Jeske O."/>
            <person name="Meyerdierks A."/>
            <person name="Storesund J.E."/>
            <person name="Kallscheuer N."/>
            <person name="Luecker S."/>
            <person name="Lage O.M."/>
            <person name="Pohl T."/>
            <person name="Merkel B.J."/>
            <person name="Hornburger P."/>
            <person name="Mueller R.-W."/>
            <person name="Bruemmer F."/>
            <person name="Labrenz M."/>
            <person name="Spormann A.M."/>
            <person name="Op den Camp H."/>
            <person name="Overmann J."/>
            <person name="Amann R."/>
            <person name="Jetten M.S.M."/>
            <person name="Mascher T."/>
            <person name="Medema M.H."/>
            <person name="Devos D.P."/>
            <person name="Kaster A.-K."/>
            <person name="Ovreas L."/>
            <person name="Rohde M."/>
            <person name="Galperin M.Y."/>
            <person name="Jogler C."/>
        </authorList>
    </citation>
    <scope>NUCLEOTIDE SEQUENCE [LARGE SCALE GENOMIC DNA]</scope>
    <source>
        <strain evidence="3 4">Pan44</strain>
    </source>
</reference>
<comment type="similarity">
    <text evidence="1">Belongs to the short-chain dehydrogenases/reductases (SDR) family.</text>
</comment>
<dbReference type="PRINTS" id="PR00081">
    <property type="entry name" value="GDHRDH"/>
</dbReference>
<keyword evidence="2 3" id="KW-0560">Oxidoreductase</keyword>
<dbReference type="EMBL" id="CP036271">
    <property type="protein sequence ID" value="QDT52714.1"/>
    <property type="molecule type" value="Genomic_DNA"/>
</dbReference>
<dbReference type="SUPFAM" id="SSF51735">
    <property type="entry name" value="NAD(P)-binding Rossmann-fold domains"/>
    <property type="match status" value="1"/>
</dbReference>
<dbReference type="PANTHER" id="PTHR42760:SF133">
    <property type="entry name" value="3-OXOACYL-[ACYL-CARRIER-PROTEIN] REDUCTASE"/>
    <property type="match status" value="1"/>
</dbReference>
<dbReference type="InterPro" id="IPR002347">
    <property type="entry name" value="SDR_fam"/>
</dbReference>
<dbReference type="PRINTS" id="PR00080">
    <property type="entry name" value="SDRFAMILY"/>
</dbReference>
<organism evidence="3 4">
    <name type="scientific">Caulifigura coniformis</name>
    <dbReference type="NCBI Taxonomy" id="2527983"/>
    <lineage>
        <taxon>Bacteria</taxon>
        <taxon>Pseudomonadati</taxon>
        <taxon>Planctomycetota</taxon>
        <taxon>Planctomycetia</taxon>
        <taxon>Planctomycetales</taxon>
        <taxon>Planctomycetaceae</taxon>
        <taxon>Caulifigura</taxon>
    </lineage>
</organism>
<dbReference type="InParanoid" id="A0A517S9B0"/>
<dbReference type="InterPro" id="IPR036291">
    <property type="entry name" value="NAD(P)-bd_dom_sf"/>
</dbReference>
<dbReference type="FunFam" id="3.40.50.720:FF:000084">
    <property type="entry name" value="Short-chain dehydrogenase reductase"/>
    <property type="match status" value="1"/>
</dbReference>
<dbReference type="KEGG" id="ccos:Pan44_07260"/>
<protein>
    <submittedName>
        <fullName evidence="3">3-oxoacyl-[acyl-carrier-protein] reductase FabG</fullName>
        <ecNumber evidence="3">1.1.1.100</ecNumber>
    </submittedName>
</protein>
<dbReference type="EC" id="1.1.1.100" evidence="3"/>
<evidence type="ECO:0000313" key="3">
    <source>
        <dbReference type="EMBL" id="QDT52714.1"/>
    </source>
</evidence>
<evidence type="ECO:0000256" key="1">
    <source>
        <dbReference type="ARBA" id="ARBA00006484"/>
    </source>
</evidence>
<evidence type="ECO:0000313" key="4">
    <source>
        <dbReference type="Proteomes" id="UP000315700"/>
    </source>
</evidence>
<name>A0A517S9B0_9PLAN</name>
<gene>
    <name evidence="3" type="primary">fabG_2</name>
    <name evidence="3" type="ORF">Pan44_07260</name>
</gene>
<sequence length="261" mass="28103">MPASPRPVALITGSTRGIGLGIARRLASDGYDIGLNGVRPEADAQEAIREITSQGAAVAYARGDVSSAADRTSMLEAVRSRFGRLDVLINNAGITSPGRKDILNEADEESFDRVMGVNLKGPFFLTQAAARWMVEQRQADQGFQGCIINVSSVSAEFVSTNRGDYCLSKAATRMATWLWATRMAEFGIPVYEIQPGVIRSDMTSGVTEKYDRLIAGGLTLDRRWGEPDDVGRAVAALVRGDIPYATGQVLKIDGGMTIRTL</sequence>
<dbReference type="Proteomes" id="UP000315700">
    <property type="component" value="Chromosome"/>
</dbReference>
<evidence type="ECO:0000256" key="2">
    <source>
        <dbReference type="ARBA" id="ARBA00023002"/>
    </source>
</evidence>
<dbReference type="Gene3D" id="3.40.50.720">
    <property type="entry name" value="NAD(P)-binding Rossmann-like Domain"/>
    <property type="match status" value="1"/>
</dbReference>